<dbReference type="Gene3D" id="2.60.200.20">
    <property type="match status" value="1"/>
</dbReference>
<dbReference type="InterPro" id="IPR008984">
    <property type="entry name" value="SMAD_FHA_dom_sf"/>
</dbReference>
<dbReference type="EMBL" id="JQEC01000011">
    <property type="protein sequence ID" value="KGJ96268.1"/>
    <property type="molecule type" value="Genomic_DNA"/>
</dbReference>
<dbReference type="OrthoDB" id="151099at2"/>
<organism evidence="2 3">
    <name type="scientific">Colwellia psychrerythraea</name>
    <name type="common">Vibrio psychroerythus</name>
    <dbReference type="NCBI Taxonomy" id="28229"/>
    <lineage>
        <taxon>Bacteria</taxon>
        <taxon>Pseudomonadati</taxon>
        <taxon>Pseudomonadota</taxon>
        <taxon>Gammaproteobacteria</taxon>
        <taxon>Alteromonadales</taxon>
        <taxon>Colwelliaceae</taxon>
        <taxon>Colwellia</taxon>
    </lineage>
</organism>
<sequence>MAYLALSVEDVIINKWPLVEGALDIGRASDNDIQINDAAVSSKHARLITELDPFIEGQLITYLEDLASTNGTELNGIKVTREKLNPDDIITIGFNEFQLIDNQSNKLDETAIIIG</sequence>
<dbReference type="PATRIC" id="fig|28229.3.peg.1152"/>
<reference evidence="2 3" key="1">
    <citation type="submission" date="2014-08" db="EMBL/GenBank/DDBJ databases">
        <title>Genomic and Phenotypic Diversity of Colwellia psychrerythraea strains from Disparate Marine Basins.</title>
        <authorList>
            <person name="Techtmann S.M."/>
            <person name="Stelling S.C."/>
            <person name="Utturkar S.M."/>
            <person name="Alshibli N."/>
            <person name="Harris A."/>
            <person name="Brown S.D."/>
            <person name="Hazen T.C."/>
        </authorList>
    </citation>
    <scope>NUCLEOTIDE SEQUENCE [LARGE SCALE GENOMIC DNA]</scope>
    <source>
        <strain evidence="2 3">GAB14E</strain>
    </source>
</reference>
<dbReference type="Proteomes" id="UP000029868">
    <property type="component" value="Unassembled WGS sequence"/>
</dbReference>
<gene>
    <name evidence="2" type="ORF">GAB14E_0215</name>
</gene>
<proteinExistence type="predicted"/>
<evidence type="ECO:0000313" key="3">
    <source>
        <dbReference type="Proteomes" id="UP000029868"/>
    </source>
</evidence>
<dbReference type="InterPro" id="IPR000253">
    <property type="entry name" value="FHA_dom"/>
</dbReference>
<dbReference type="Pfam" id="PF00498">
    <property type="entry name" value="FHA"/>
    <property type="match status" value="1"/>
</dbReference>
<dbReference type="InterPro" id="IPR050923">
    <property type="entry name" value="Cell_Proc_Reg/RNA_Proc"/>
</dbReference>
<dbReference type="AlphaFoldDB" id="A0A099L326"/>
<dbReference type="PROSITE" id="PS50006">
    <property type="entry name" value="FHA_DOMAIN"/>
    <property type="match status" value="1"/>
</dbReference>
<accession>A0A099L326</accession>
<dbReference type="SMART" id="SM00240">
    <property type="entry name" value="FHA"/>
    <property type="match status" value="1"/>
</dbReference>
<dbReference type="CDD" id="cd00060">
    <property type="entry name" value="FHA"/>
    <property type="match status" value="1"/>
</dbReference>
<comment type="caution">
    <text evidence="2">The sequence shown here is derived from an EMBL/GenBank/DDBJ whole genome shotgun (WGS) entry which is preliminary data.</text>
</comment>
<feature type="domain" description="FHA" evidence="1">
    <location>
        <begin position="23"/>
        <end position="79"/>
    </location>
</feature>
<dbReference type="PANTHER" id="PTHR23308">
    <property type="entry name" value="NUCLEAR INHIBITOR OF PROTEIN PHOSPHATASE-1"/>
    <property type="match status" value="1"/>
</dbReference>
<evidence type="ECO:0000259" key="1">
    <source>
        <dbReference type="PROSITE" id="PS50006"/>
    </source>
</evidence>
<evidence type="ECO:0000313" key="2">
    <source>
        <dbReference type="EMBL" id="KGJ96268.1"/>
    </source>
</evidence>
<name>A0A099L326_COLPS</name>
<protein>
    <submittedName>
        <fullName evidence="2">FHA domain containing protein</fullName>
    </submittedName>
</protein>
<dbReference type="RefSeq" id="WP_033081225.1">
    <property type="nucleotide sequence ID" value="NZ_JQEC01000011.1"/>
</dbReference>
<dbReference type="SUPFAM" id="SSF49879">
    <property type="entry name" value="SMAD/FHA domain"/>
    <property type="match status" value="1"/>
</dbReference>